<feature type="transmembrane region" description="Helical" evidence="2">
    <location>
        <begin position="513"/>
        <end position="532"/>
    </location>
</feature>
<dbReference type="Pfam" id="PF20146">
    <property type="entry name" value="NRF"/>
    <property type="match status" value="1"/>
</dbReference>
<protein>
    <submittedName>
        <fullName evidence="5">(California timema) hypothetical protein</fullName>
    </submittedName>
</protein>
<evidence type="ECO:0000256" key="1">
    <source>
        <dbReference type="SAM" id="MobiDB-lite"/>
    </source>
</evidence>
<accession>A0A7R9P8F4</accession>
<keyword evidence="2" id="KW-1133">Transmembrane helix</keyword>
<proteinExistence type="predicted"/>
<dbReference type="AlphaFoldDB" id="A0A7R9P8F4"/>
<organism evidence="5">
    <name type="scientific">Timema californicum</name>
    <name type="common">California timema</name>
    <name type="synonym">Walking stick</name>
    <dbReference type="NCBI Taxonomy" id="61474"/>
    <lineage>
        <taxon>Eukaryota</taxon>
        <taxon>Metazoa</taxon>
        <taxon>Ecdysozoa</taxon>
        <taxon>Arthropoda</taxon>
        <taxon>Hexapoda</taxon>
        <taxon>Insecta</taxon>
        <taxon>Pterygota</taxon>
        <taxon>Neoptera</taxon>
        <taxon>Polyneoptera</taxon>
        <taxon>Phasmatodea</taxon>
        <taxon>Timematodea</taxon>
        <taxon>Timematoidea</taxon>
        <taxon>Timematidae</taxon>
        <taxon>Timema</taxon>
    </lineage>
</organism>
<keyword evidence="3" id="KW-0732">Signal</keyword>
<dbReference type="SMART" id="SM00703">
    <property type="entry name" value="NRF"/>
    <property type="match status" value="1"/>
</dbReference>
<feature type="compositionally biased region" description="Polar residues" evidence="1">
    <location>
        <begin position="608"/>
        <end position="617"/>
    </location>
</feature>
<keyword evidence="2" id="KW-0812">Transmembrane</keyword>
<evidence type="ECO:0000259" key="4">
    <source>
        <dbReference type="SMART" id="SM00703"/>
    </source>
</evidence>
<dbReference type="PANTHER" id="PTHR11161">
    <property type="entry name" value="O-ACYLTRANSFERASE"/>
    <property type="match status" value="1"/>
</dbReference>
<keyword evidence="2" id="KW-0472">Membrane</keyword>
<dbReference type="InterPro" id="IPR006621">
    <property type="entry name" value="Nose-resist-to-fluoxetine_N"/>
</dbReference>
<name>A0A7R9P8F4_TIMCA</name>
<feature type="transmembrane region" description="Helical" evidence="2">
    <location>
        <begin position="552"/>
        <end position="572"/>
    </location>
</feature>
<feature type="region of interest" description="Disordered" evidence="1">
    <location>
        <begin position="589"/>
        <end position="617"/>
    </location>
</feature>
<gene>
    <name evidence="5" type="ORF">TCMB3V08_LOCUS6273</name>
</gene>
<evidence type="ECO:0000256" key="3">
    <source>
        <dbReference type="SAM" id="SignalP"/>
    </source>
</evidence>
<feature type="domain" description="Nose resistant-to-fluoxetine protein N-terminal" evidence="4">
    <location>
        <begin position="179"/>
        <end position="299"/>
    </location>
</feature>
<feature type="signal peptide" evidence="3">
    <location>
        <begin position="1"/>
        <end position="26"/>
    </location>
</feature>
<sequence>MSDILSFMWNFFLFWMYCLTSEKVSAEEKLTHSSDHINSLVPEGNSNIGYQILHSVRNTSNGSGTISENNIIQTIGNYSNPDNILSIFSNNSSENSSENYLIRKYNVDQSSKSDSIEDSQFRFIVENSTGNVAWQIYGVNRSFDDALKFPREMAMGTILKLLKEEQLELYAPITFLTNNDLCNKHLRLYRDSLVSNMSSWALKMFDSSSKIQYGLLTGNIFNMGNFDECLSVNVPDAAHAPLRGQHCIVELSTRSAKRLILTSISPSSAVELNTTSALANYATEPGNKRVCQRSNHCSECSTLNCRIESFKVKLIEEYSAREEKKADSEVAEEFVTLLSESAISTQMTRSNDVWCVDNGATTHMCHDKSSFLELTRTVNQKVRLTPAFAAMILLQVGVLPRLGSGPMFGGMYNKTINACDQYWWAALLYFHNFLKPKNMPVVIVGWVGNILIMLAAQYLIYPIQQPDYVYDRLVCSFYFALFRTCWALGVAWIVFACVTGYGGPVNTLLSWKGWIPLSRLTYCIYLVHLPLVRFQAYSNKIEMYMDISQQSWDFLGSLIIITALAALLSLVFESPIISIEKALLGKGRTKTWPQSSKNYQHETKQSDTNENINLPEL</sequence>
<evidence type="ECO:0000256" key="2">
    <source>
        <dbReference type="SAM" id="Phobius"/>
    </source>
</evidence>
<dbReference type="EMBL" id="OE181750">
    <property type="protein sequence ID" value="CAD7573640.1"/>
    <property type="molecule type" value="Genomic_DNA"/>
</dbReference>
<dbReference type="PANTHER" id="PTHR11161:SF0">
    <property type="entry name" value="O-ACYLTRANSFERASE LIKE PROTEIN"/>
    <property type="match status" value="1"/>
</dbReference>
<feature type="transmembrane region" description="Helical" evidence="2">
    <location>
        <begin position="473"/>
        <end position="501"/>
    </location>
</feature>
<feature type="transmembrane region" description="Helical" evidence="2">
    <location>
        <begin position="439"/>
        <end position="461"/>
    </location>
</feature>
<reference evidence="5" key="1">
    <citation type="submission" date="2020-11" db="EMBL/GenBank/DDBJ databases">
        <authorList>
            <person name="Tran Van P."/>
        </authorList>
    </citation>
    <scope>NUCLEOTIDE SEQUENCE</scope>
</reference>
<evidence type="ECO:0000313" key="5">
    <source>
        <dbReference type="EMBL" id="CAD7573640.1"/>
    </source>
</evidence>
<dbReference type="InterPro" id="IPR052728">
    <property type="entry name" value="O2_lipid_transport_reg"/>
</dbReference>
<feature type="chain" id="PRO_5030824575" evidence="3">
    <location>
        <begin position="27"/>
        <end position="617"/>
    </location>
</feature>